<evidence type="ECO:0000256" key="1">
    <source>
        <dbReference type="SAM" id="MobiDB-lite"/>
    </source>
</evidence>
<gene>
    <name evidence="2" type="ORF">NPIL_305461</name>
</gene>
<name>A0A8X6NAZ1_NEPPI</name>
<comment type="caution">
    <text evidence="2">The sequence shown here is derived from an EMBL/GenBank/DDBJ whole genome shotgun (WGS) entry which is preliminary data.</text>
</comment>
<accession>A0A8X6NAZ1</accession>
<protein>
    <submittedName>
        <fullName evidence="2">Uncharacterized protein</fullName>
    </submittedName>
</protein>
<dbReference type="Proteomes" id="UP000887013">
    <property type="component" value="Unassembled WGS sequence"/>
</dbReference>
<evidence type="ECO:0000313" key="3">
    <source>
        <dbReference type="Proteomes" id="UP000887013"/>
    </source>
</evidence>
<organism evidence="2 3">
    <name type="scientific">Nephila pilipes</name>
    <name type="common">Giant wood spider</name>
    <name type="synonym">Nephila maculata</name>
    <dbReference type="NCBI Taxonomy" id="299642"/>
    <lineage>
        <taxon>Eukaryota</taxon>
        <taxon>Metazoa</taxon>
        <taxon>Ecdysozoa</taxon>
        <taxon>Arthropoda</taxon>
        <taxon>Chelicerata</taxon>
        <taxon>Arachnida</taxon>
        <taxon>Araneae</taxon>
        <taxon>Araneomorphae</taxon>
        <taxon>Entelegynae</taxon>
        <taxon>Araneoidea</taxon>
        <taxon>Nephilidae</taxon>
        <taxon>Nephila</taxon>
    </lineage>
</organism>
<evidence type="ECO:0000313" key="2">
    <source>
        <dbReference type="EMBL" id="GFT03154.1"/>
    </source>
</evidence>
<reference evidence="2" key="1">
    <citation type="submission" date="2020-08" db="EMBL/GenBank/DDBJ databases">
        <title>Multicomponent nature underlies the extraordinary mechanical properties of spider dragline silk.</title>
        <authorList>
            <person name="Kono N."/>
            <person name="Nakamura H."/>
            <person name="Mori M."/>
            <person name="Yoshida Y."/>
            <person name="Ohtoshi R."/>
            <person name="Malay A.D."/>
            <person name="Moran D.A.P."/>
            <person name="Tomita M."/>
            <person name="Numata K."/>
            <person name="Arakawa K."/>
        </authorList>
    </citation>
    <scope>NUCLEOTIDE SEQUENCE</scope>
</reference>
<sequence>MDPVHGKGSGTKLNNVQLEHTPPQHPARTSCDGRLRRCHDSEVAAPHPGFVTSDCLRCIPMKFSPCNMSAFPGIYFPKNSSKGWARVSQLRSWEKISKHGAAAVPFLSVFGV</sequence>
<dbReference type="AlphaFoldDB" id="A0A8X6NAZ1"/>
<proteinExistence type="predicted"/>
<dbReference type="EMBL" id="BMAW01102198">
    <property type="protein sequence ID" value="GFT03154.1"/>
    <property type="molecule type" value="Genomic_DNA"/>
</dbReference>
<feature type="region of interest" description="Disordered" evidence="1">
    <location>
        <begin position="1"/>
        <end position="31"/>
    </location>
</feature>
<keyword evidence="3" id="KW-1185">Reference proteome</keyword>